<evidence type="ECO:0000256" key="2">
    <source>
        <dbReference type="SAM" id="MobiDB-lite"/>
    </source>
</evidence>
<feature type="region of interest" description="Disordered" evidence="2">
    <location>
        <begin position="259"/>
        <end position="302"/>
    </location>
</feature>
<accession>A0A0R3STV6</accession>
<keyword evidence="1" id="KW-0479">Metal-binding</keyword>
<dbReference type="Proteomes" id="UP000321570">
    <property type="component" value="Unassembled WGS sequence"/>
</dbReference>
<dbReference type="STRING" id="6216.A0A0R3STV6"/>
<dbReference type="OrthoDB" id="9049620at2759"/>
<dbReference type="WBParaSite" id="HDID_0000887401-mRNA-1">
    <property type="protein sequence ID" value="HDID_0000887401-mRNA-1"/>
    <property type="gene ID" value="HDID_0000887401"/>
</dbReference>
<evidence type="ECO:0000313" key="3">
    <source>
        <dbReference type="EMBL" id="VDL61190.1"/>
    </source>
</evidence>
<reference evidence="4 6" key="3">
    <citation type="submission" date="2019-07" db="EMBL/GenBank/DDBJ databases">
        <authorList>
            <person name="Jastrzebski P J."/>
            <person name="Paukszto L."/>
            <person name="Jastrzebski P J."/>
        </authorList>
    </citation>
    <scope>NUCLEOTIDE SEQUENCE [LARGE SCALE GENOMIC DNA]</scope>
    <source>
        <strain evidence="4 6">WMS-il1</strain>
    </source>
</reference>
<evidence type="ECO:0000256" key="1">
    <source>
        <dbReference type="ARBA" id="ARBA00022723"/>
    </source>
</evidence>
<evidence type="ECO:0000313" key="5">
    <source>
        <dbReference type="Proteomes" id="UP000274504"/>
    </source>
</evidence>
<organism evidence="7">
    <name type="scientific">Hymenolepis diminuta</name>
    <name type="common">Rat tapeworm</name>
    <dbReference type="NCBI Taxonomy" id="6216"/>
    <lineage>
        <taxon>Eukaryota</taxon>
        <taxon>Metazoa</taxon>
        <taxon>Spiralia</taxon>
        <taxon>Lophotrochozoa</taxon>
        <taxon>Platyhelminthes</taxon>
        <taxon>Cestoda</taxon>
        <taxon>Eucestoda</taxon>
        <taxon>Cyclophyllidea</taxon>
        <taxon>Hymenolepididae</taxon>
        <taxon>Hymenolepis</taxon>
    </lineage>
</organism>
<dbReference type="PANTHER" id="PTHR23059">
    <property type="entry name" value="CYSTEINE AND HISTIDINE-RICH PROTEIN 1"/>
    <property type="match status" value="1"/>
</dbReference>
<dbReference type="SUPFAM" id="SSF57850">
    <property type="entry name" value="RING/U-box"/>
    <property type="match status" value="1"/>
</dbReference>
<protein>
    <submittedName>
        <fullName evidence="7">TRAF-type domain-containing protein</fullName>
    </submittedName>
</protein>
<dbReference type="GO" id="GO:0005634">
    <property type="term" value="C:nucleus"/>
    <property type="evidence" value="ECO:0007669"/>
    <property type="project" value="TreeGrafter"/>
</dbReference>
<name>A0A0R3STV6_HYMDI</name>
<proteinExistence type="predicted"/>
<dbReference type="EMBL" id="UYSG01011160">
    <property type="protein sequence ID" value="VDL61190.1"/>
    <property type="molecule type" value="Genomic_DNA"/>
</dbReference>
<feature type="compositionally biased region" description="Low complexity" evidence="2">
    <location>
        <begin position="339"/>
        <end position="351"/>
    </location>
</feature>
<evidence type="ECO:0000313" key="4">
    <source>
        <dbReference type="EMBL" id="VUZ41650.1"/>
    </source>
</evidence>
<dbReference type="GO" id="GO:0046872">
    <property type="term" value="F:metal ion binding"/>
    <property type="evidence" value="ECO:0007669"/>
    <property type="project" value="UniProtKB-KW"/>
</dbReference>
<reference evidence="3 5" key="2">
    <citation type="submission" date="2018-11" db="EMBL/GenBank/DDBJ databases">
        <authorList>
            <consortium name="Pathogen Informatics"/>
        </authorList>
    </citation>
    <scope>NUCLEOTIDE SEQUENCE [LARGE SCALE GENOMIC DNA]</scope>
</reference>
<feature type="region of interest" description="Disordered" evidence="2">
    <location>
        <begin position="316"/>
        <end position="356"/>
    </location>
</feature>
<dbReference type="PANTHER" id="PTHR23059:SF4">
    <property type="entry name" value="ZINC FINGER TRAF-TYPE-CONTAINING PROTEIN 1"/>
    <property type="match status" value="1"/>
</dbReference>
<evidence type="ECO:0000313" key="7">
    <source>
        <dbReference type="WBParaSite" id="HDID_0000887401-mRNA-1"/>
    </source>
</evidence>
<dbReference type="InterPro" id="IPR039338">
    <property type="entry name" value="ZFTRAF1"/>
</dbReference>
<dbReference type="Proteomes" id="UP000274504">
    <property type="component" value="Unassembled WGS sequence"/>
</dbReference>
<feature type="compositionally biased region" description="Basic and acidic residues" evidence="2">
    <location>
        <begin position="328"/>
        <end position="338"/>
    </location>
</feature>
<reference evidence="7" key="1">
    <citation type="submission" date="2017-02" db="UniProtKB">
        <authorList>
            <consortium name="WormBaseParasite"/>
        </authorList>
    </citation>
    <scope>IDENTIFICATION</scope>
</reference>
<dbReference type="AlphaFoldDB" id="A0A0R3STV6"/>
<gene>
    <name evidence="3" type="ORF">HDID_LOCUS8872</name>
    <name evidence="4" type="ORF">WMSIL1_LOCUS2439</name>
</gene>
<evidence type="ECO:0000313" key="6">
    <source>
        <dbReference type="Proteomes" id="UP000321570"/>
    </source>
</evidence>
<keyword evidence="6" id="KW-1185">Reference proteome</keyword>
<dbReference type="EMBL" id="CABIJS010000066">
    <property type="protein sequence ID" value="VUZ41650.1"/>
    <property type="molecule type" value="Genomic_DNA"/>
</dbReference>
<sequence>MNEGTHSHVDTEMPLDLNNDCSAVNFSNNSSEQKPSKQNDLLRIIQSVREVVSCCACFTSDSCMKECANGHLICFNCFLTIRQEDRPQCPTCRAALFPETKRALTAQKVLSELPDTCVDCNQVMLNKELIGHRLNTCSKRRVSCGLSPLGCDWCGTAEAYAEHYEGCEIRRCFEEKSVEATLSSVLSRIRRRDQMLREIFTCFTSLFRHLEGFELDTQSILLTAYKTDRNFIMFKSDQFYAGQSRWVVNLTLKFSNENRDDEVSEVVPQNSELEMQNNSENLEGEVSQDTSNHNSIEEATISSPLRRTFSSIRHRRSARFQGNYRSRPYPDIRRERTDTNNSNTSNSNQNNEDSYQGDMNHFGELNFTIIKENSPGAGRKSYAFAPLQIESADTGAQINFRPLVSTHRFLNRGEKTPAFSILPMRWRHLSNLRELLNSRLLNLDLVIGRKLVDEQSESV</sequence>
<feature type="compositionally biased region" description="Polar residues" evidence="2">
    <location>
        <begin position="267"/>
        <end position="294"/>
    </location>
</feature>